<dbReference type="GO" id="GO:0016788">
    <property type="term" value="F:hydrolase activity, acting on ester bonds"/>
    <property type="evidence" value="ECO:0007669"/>
    <property type="project" value="InterPro"/>
</dbReference>
<dbReference type="AlphaFoldDB" id="A0A4U1C085"/>
<dbReference type="Pfam" id="PF00657">
    <property type="entry name" value="Lipase_GDSL"/>
    <property type="match status" value="1"/>
</dbReference>
<dbReference type="RefSeq" id="WP_136825417.1">
    <property type="nucleotide sequence ID" value="NZ_SWBP01000002.1"/>
</dbReference>
<evidence type="ECO:0000313" key="2">
    <source>
        <dbReference type="EMBL" id="TKB98601.1"/>
    </source>
</evidence>
<sequence length="437" mass="46038">MNFKYISKWMFAALILVATACNDKEETAIAVTPTQGTADFSRYISLGNSLTAGYADGGLFLAGQLNSFPSIIAQQMKLAGGGEFTQPLFSTTQANGSGYLKYGGLTTAGTPNLIPVTTNLGVRGQVAIPGFGNVTLYTKYVGELNNYGVPGIKLQQITFAPYGNLNGFYERLLPGNAGTNTKTYLDFATEKPFTFFTNWLGNNDALGYATSGGVGDVLTPKADFTALYTALIAKLTATGAKGAVATIPDVSAIPFLNTVTVVALLAGVKKVNPAVTAIYIETSTGARVATSEDLVNLTFSTSLLGSSTGPGAPFPYGLHPNNPIESKYILDKAEVANAQDFVNSYNATIKSVAEAKGLAVFDAYTFLNTLKGSGIQYDGTTLNSAYISGKVFSLDGVHLTPMGYAVVANEFIKVINAKYGSTLPTVSLGNYTFLRFN</sequence>
<protein>
    <submittedName>
        <fullName evidence="2">G-D-S-L family lipolytic protein</fullName>
    </submittedName>
</protein>
<dbReference type="SUPFAM" id="SSF52266">
    <property type="entry name" value="SGNH hydrolase"/>
    <property type="match status" value="1"/>
</dbReference>
<feature type="signal peptide" evidence="1">
    <location>
        <begin position="1"/>
        <end position="20"/>
    </location>
</feature>
<evidence type="ECO:0000313" key="3">
    <source>
        <dbReference type="Proteomes" id="UP000308181"/>
    </source>
</evidence>
<gene>
    <name evidence="2" type="ORF">FA046_05645</name>
</gene>
<keyword evidence="1" id="KW-0732">Signal</keyword>
<name>A0A4U1C085_9SPHI</name>
<keyword evidence="3" id="KW-1185">Reference proteome</keyword>
<dbReference type="PROSITE" id="PS51257">
    <property type="entry name" value="PROKAR_LIPOPROTEIN"/>
    <property type="match status" value="1"/>
</dbReference>
<evidence type="ECO:0000256" key="1">
    <source>
        <dbReference type="SAM" id="SignalP"/>
    </source>
</evidence>
<dbReference type="OrthoDB" id="9764164at2"/>
<proteinExistence type="predicted"/>
<dbReference type="EMBL" id="SWBP01000002">
    <property type="protein sequence ID" value="TKB98601.1"/>
    <property type="molecule type" value="Genomic_DNA"/>
</dbReference>
<reference evidence="2 3" key="1">
    <citation type="submission" date="2019-04" db="EMBL/GenBank/DDBJ databases">
        <title>Pedobacter sp. AR-3-17 sp. nov., isolated from Arctic soil.</title>
        <authorList>
            <person name="Dahal R.H."/>
            <person name="Kim D.-U."/>
        </authorList>
    </citation>
    <scope>NUCLEOTIDE SEQUENCE [LARGE SCALE GENOMIC DNA]</scope>
    <source>
        <strain evidence="2 3">AR-3-17</strain>
    </source>
</reference>
<organism evidence="2 3">
    <name type="scientific">Pedobacter cryophilus</name>
    <dbReference type="NCBI Taxonomy" id="2571271"/>
    <lineage>
        <taxon>Bacteria</taxon>
        <taxon>Pseudomonadati</taxon>
        <taxon>Bacteroidota</taxon>
        <taxon>Sphingobacteriia</taxon>
        <taxon>Sphingobacteriales</taxon>
        <taxon>Sphingobacteriaceae</taxon>
        <taxon>Pedobacter</taxon>
    </lineage>
</organism>
<dbReference type="InterPro" id="IPR001087">
    <property type="entry name" value="GDSL"/>
</dbReference>
<feature type="chain" id="PRO_5020217182" evidence="1">
    <location>
        <begin position="21"/>
        <end position="437"/>
    </location>
</feature>
<dbReference type="Gene3D" id="3.40.50.1110">
    <property type="entry name" value="SGNH hydrolase"/>
    <property type="match status" value="1"/>
</dbReference>
<comment type="caution">
    <text evidence="2">The sequence shown here is derived from an EMBL/GenBank/DDBJ whole genome shotgun (WGS) entry which is preliminary data.</text>
</comment>
<dbReference type="InterPro" id="IPR036514">
    <property type="entry name" value="SGNH_hydro_sf"/>
</dbReference>
<accession>A0A4U1C085</accession>
<dbReference type="Proteomes" id="UP000308181">
    <property type="component" value="Unassembled WGS sequence"/>
</dbReference>